<reference evidence="2" key="1">
    <citation type="journal article" date="2020" name="Nature">
        <title>Giant virus diversity and host interactions through global metagenomics.</title>
        <authorList>
            <person name="Schulz F."/>
            <person name="Roux S."/>
            <person name="Paez-Espino D."/>
            <person name="Jungbluth S."/>
            <person name="Walsh D.A."/>
            <person name="Denef V.J."/>
            <person name="McMahon K.D."/>
            <person name="Konstantinidis K.T."/>
            <person name="Eloe-Fadrosh E.A."/>
            <person name="Kyrpides N.C."/>
            <person name="Woyke T."/>
        </authorList>
    </citation>
    <scope>NUCLEOTIDE SEQUENCE</scope>
    <source>
        <strain evidence="2">GVMAG-M-3300023174-68</strain>
    </source>
</reference>
<dbReference type="EMBL" id="MN739680">
    <property type="protein sequence ID" value="QHT20680.1"/>
    <property type="molecule type" value="Genomic_DNA"/>
</dbReference>
<dbReference type="Gene3D" id="1.10.10.10">
    <property type="entry name" value="Winged helix-like DNA-binding domain superfamily/Winged helix DNA-binding domain"/>
    <property type="match status" value="1"/>
</dbReference>
<proteinExistence type="predicted"/>
<organism evidence="2">
    <name type="scientific">viral metagenome</name>
    <dbReference type="NCBI Taxonomy" id="1070528"/>
    <lineage>
        <taxon>unclassified sequences</taxon>
        <taxon>metagenomes</taxon>
        <taxon>organismal metagenomes</taxon>
    </lineage>
</organism>
<evidence type="ECO:0000313" key="2">
    <source>
        <dbReference type="EMBL" id="QHT20680.1"/>
    </source>
</evidence>
<evidence type="ECO:0000256" key="1">
    <source>
        <dbReference type="SAM" id="Coils"/>
    </source>
</evidence>
<protein>
    <recommendedName>
        <fullName evidence="3">MSV199 domain-containing protein</fullName>
    </recommendedName>
</protein>
<sequence length="626" mass="72420">MNAQRLDIVNLINNSPVTSLSNEYQTKLLHKIQKTFTNDQQQLFIASFYTYINYNSKTDFVIDLDNVWKWIGFTRKDNAKAVLLKHFTKDVDFIISKAAPEVAGAGYNDDKNTNFGGAGLNKEKVLMNINCFKKLCLKACTSKADEIHDYYLKLEELLHETMKEESEALRLQLEQQKELSELEKEILLENTLLSQFPPNTQCVYYGKIDNKDLVGGSLVKFGNSTNLQERVKVHKKTYTNFRLTNAFKVTNQIEIENCIKRHPILKQRIRNIMIKDMNYRELICIDKTNKDSEFSLEKLDEYIKDIIDENQYNIENYKKLIEKNNNLEKELRETQETNKKLQETNNKLQKEIDKFKPSIEETLFKKHNKSETTSGYSLFVFNCNENNNELSRYKIGLCKTSTVELRENAYKASYENGNIQYSIQLKHPFLEKVLLYLLKRHLTCLNTDLYDGSFNDVKLILNIVYKLEDMIINNDLDNIIKIINNEKIEIVLNDPEIPFVKKAKRSIDQIDKDTGKIITTFPSIEAAGRSLGLTTGTAIGVALRNKSICQGFAWRYSGISKEDQMLDQPVIRIKCSTGEKKEYSNIASAAKEAKISPPGLRNRILTDVHSNGYHWIFNKIATHYTT</sequence>
<accession>A0A6C0DWI0</accession>
<name>A0A6C0DWI0_9ZZZZ</name>
<feature type="coiled-coil region" evidence="1">
    <location>
        <begin position="314"/>
        <end position="354"/>
    </location>
</feature>
<dbReference type="AlphaFoldDB" id="A0A6C0DWI0"/>
<feature type="coiled-coil region" evidence="1">
    <location>
        <begin position="154"/>
        <end position="190"/>
    </location>
</feature>
<evidence type="ECO:0008006" key="3">
    <source>
        <dbReference type="Google" id="ProtNLM"/>
    </source>
</evidence>
<keyword evidence="1" id="KW-0175">Coiled coil</keyword>
<dbReference type="InterPro" id="IPR036388">
    <property type="entry name" value="WH-like_DNA-bd_sf"/>
</dbReference>